<reference evidence="1" key="1">
    <citation type="submission" date="2021-10" db="EMBL/GenBank/DDBJ databases">
        <authorList>
            <person name="Lyu M."/>
            <person name="Wang X."/>
            <person name="Meng X."/>
            <person name="Xu K."/>
        </authorList>
    </citation>
    <scope>NUCLEOTIDE SEQUENCE</scope>
    <source>
        <strain evidence="1">A6</strain>
    </source>
</reference>
<dbReference type="NCBIfam" id="NF047389">
    <property type="entry name" value="ATPase_Sll1717"/>
    <property type="match status" value="1"/>
</dbReference>
<dbReference type="InterPro" id="IPR059206">
    <property type="entry name" value="Sll1717-like"/>
</dbReference>
<evidence type="ECO:0000313" key="2">
    <source>
        <dbReference type="Proteomes" id="UP001165293"/>
    </source>
</evidence>
<evidence type="ECO:0008006" key="3">
    <source>
        <dbReference type="Google" id="ProtNLM"/>
    </source>
</evidence>
<gene>
    <name evidence="1" type="ORF">LK996_11080</name>
</gene>
<protein>
    <recommendedName>
        <fullName evidence="3">DNA repair ATPase</fullName>
    </recommendedName>
</protein>
<name>A0ABS8JJ48_9GAMM</name>
<organism evidence="1 2">
    <name type="scientific">Noviluteimonas lactosilytica</name>
    <dbReference type="NCBI Taxonomy" id="2888523"/>
    <lineage>
        <taxon>Bacteria</taxon>
        <taxon>Pseudomonadati</taxon>
        <taxon>Pseudomonadota</taxon>
        <taxon>Gammaproteobacteria</taxon>
        <taxon>Lysobacterales</taxon>
        <taxon>Lysobacteraceae</taxon>
        <taxon>Noviluteimonas</taxon>
    </lineage>
</organism>
<comment type="caution">
    <text evidence="1">The sequence shown here is derived from an EMBL/GenBank/DDBJ whole genome shotgun (WGS) entry which is preliminary data.</text>
</comment>
<dbReference type="Proteomes" id="UP001165293">
    <property type="component" value="Unassembled WGS sequence"/>
</dbReference>
<proteinExistence type="predicted"/>
<dbReference type="EMBL" id="JAJGAK010000002">
    <property type="protein sequence ID" value="MCC8363611.1"/>
    <property type="molecule type" value="Genomic_DNA"/>
</dbReference>
<sequence length="554" mass="64012">MSSTDQIIWRNLSIGSPDAEADNLLSSCFIDNGCLSLVRNVDDHASIVLGRTGQGKSAVLIRLLDVEPNAIEIKPLELAFRFVENSTVIRFFEDAGVNLNLFYRLLWRHVLVTELIKRRYNLNDQNGLSRWLDSFLGKLKPDSAKSNAILYLRRWGENFWQETETRLTEITKKIECELSSSLEAPLLAKMKLGSADKLSDAERREVFSRGSAVVNRIQIADLNRVMQLLSEEAFYDRQNRYYIAIDSLDEDWVSTSAKYRLIRALIEEVRTFRSELKHAKIIVALRYDLIEKVFNETRDGGFQEEKYETYYARIEWTRQDLQELLRRRVNEVFRRKYTSAEIKLEDIFPKSRGDVTPYEYIIERTMSRPRDVIAYANECFLVAANRPRVSWQAITDAELNYSRKRKNALADEWLNTLPSVNVVIDILRGMPETFSRSTLTESAVESIVTQLATFEREDDLVRMCKSALEPRSTVTNAQLLTAMIQVLYHIGAIGVKFSTDSPFIWSFRDQQALSSGEGKRVQSIKVHKMLWRALEIRTGNIYGSDHKASRSPRR</sequence>
<evidence type="ECO:0000313" key="1">
    <source>
        <dbReference type="EMBL" id="MCC8363611.1"/>
    </source>
</evidence>
<accession>A0ABS8JJ48</accession>
<dbReference type="RefSeq" id="WP_230527241.1">
    <property type="nucleotide sequence ID" value="NZ_JAJGAK010000002.1"/>
</dbReference>
<keyword evidence="2" id="KW-1185">Reference proteome</keyword>